<dbReference type="EMBL" id="CAJFCW020000003">
    <property type="protein sequence ID" value="CAG9101305.1"/>
    <property type="molecule type" value="Genomic_DNA"/>
</dbReference>
<feature type="domain" description="Acyltransferase 3" evidence="2">
    <location>
        <begin position="5"/>
        <end position="94"/>
    </location>
</feature>
<dbReference type="InterPro" id="IPR002656">
    <property type="entry name" value="Acyl_transf_3_dom"/>
</dbReference>
<evidence type="ECO:0000259" key="2">
    <source>
        <dbReference type="Pfam" id="PF01757"/>
    </source>
</evidence>
<dbReference type="Proteomes" id="UP000614601">
    <property type="component" value="Unassembled WGS sequence"/>
</dbReference>
<organism evidence="3 4">
    <name type="scientific">Bursaphelenchus okinawaensis</name>
    <dbReference type="NCBI Taxonomy" id="465554"/>
    <lineage>
        <taxon>Eukaryota</taxon>
        <taxon>Metazoa</taxon>
        <taxon>Ecdysozoa</taxon>
        <taxon>Nematoda</taxon>
        <taxon>Chromadorea</taxon>
        <taxon>Rhabditida</taxon>
        <taxon>Tylenchina</taxon>
        <taxon>Tylenchomorpha</taxon>
        <taxon>Aphelenchoidea</taxon>
        <taxon>Aphelenchoididae</taxon>
        <taxon>Bursaphelenchus</taxon>
    </lineage>
</organism>
<dbReference type="PANTHER" id="PTHR23028:SF53">
    <property type="entry name" value="ACYL_TRANSF_3 DOMAIN-CONTAINING PROTEIN"/>
    <property type="match status" value="1"/>
</dbReference>
<dbReference type="EMBL" id="CAJFDH010000003">
    <property type="protein sequence ID" value="CAD5213655.1"/>
    <property type="molecule type" value="Genomic_DNA"/>
</dbReference>
<dbReference type="OrthoDB" id="10061508at2759"/>
<evidence type="ECO:0000313" key="3">
    <source>
        <dbReference type="EMBL" id="CAD5213655.1"/>
    </source>
</evidence>
<gene>
    <name evidence="3" type="ORF">BOKJ2_LOCUS5201</name>
</gene>
<protein>
    <recommendedName>
        <fullName evidence="2">Acyltransferase 3 domain-containing protein</fullName>
    </recommendedName>
</protein>
<dbReference type="PANTHER" id="PTHR23028">
    <property type="entry name" value="ACETYLTRANSFERASE"/>
    <property type="match status" value="1"/>
</dbReference>
<keyword evidence="1" id="KW-0812">Transmembrane</keyword>
<keyword evidence="4" id="KW-1185">Reference proteome</keyword>
<dbReference type="InterPro" id="IPR050879">
    <property type="entry name" value="Acyltransferase_3"/>
</dbReference>
<feature type="transmembrane region" description="Helical" evidence="1">
    <location>
        <begin position="7"/>
        <end position="23"/>
    </location>
</feature>
<dbReference type="Pfam" id="PF01757">
    <property type="entry name" value="Acyl_transf_3"/>
    <property type="match status" value="1"/>
</dbReference>
<proteinExistence type="predicted"/>
<sequence length="114" mass="13131">MLLHIQGIRCIAIAFVVLYHLRPDLIKNGYLGVDVFFVISGFLMHMLMKDRDLTVSTISNFYFRRLRRILPLYVTILLSTAIIAYFAFNIFVFNNVLTELKTAATLTSKKALLK</sequence>
<evidence type="ECO:0000256" key="1">
    <source>
        <dbReference type="SAM" id="Phobius"/>
    </source>
</evidence>
<dbReference type="AlphaFoldDB" id="A0A811KCZ3"/>
<accession>A0A811KCZ3</accession>
<keyword evidence="1" id="KW-0472">Membrane</keyword>
<name>A0A811KCZ3_9BILA</name>
<feature type="transmembrane region" description="Helical" evidence="1">
    <location>
        <begin position="29"/>
        <end position="48"/>
    </location>
</feature>
<dbReference type="GO" id="GO:0016747">
    <property type="term" value="F:acyltransferase activity, transferring groups other than amino-acyl groups"/>
    <property type="evidence" value="ECO:0007669"/>
    <property type="project" value="InterPro"/>
</dbReference>
<dbReference type="Proteomes" id="UP000783686">
    <property type="component" value="Unassembled WGS sequence"/>
</dbReference>
<feature type="transmembrane region" description="Helical" evidence="1">
    <location>
        <begin position="69"/>
        <end position="92"/>
    </location>
</feature>
<dbReference type="GO" id="GO:0016020">
    <property type="term" value="C:membrane"/>
    <property type="evidence" value="ECO:0007669"/>
    <property type="project" value="TreeGrafter"/>
</dbReference>
<evidence type="ECO:0000313" key="4">
    <source>
        <dbReference type="Proteomes" id="UP000614601"/>
    </source>
</evidence>
<dbReference type="GO" id="GO:0000271">
    <property type="term" value="P:polysaccharide biosynthetic process"/>
    <property type="evidence" value="ECO:0007669"/>
    <property type="project" value="TreeGrafter"/>
</dbReference>
<reference evidence="3" key="1">
    <citation type="submission" date="2020-09" db="EMBL/GenBank/DDBJ databases">
        <authorList>
            <person name="Kikuchi T."/>
        </authorList>
    </citation>
    <scope>NUCLEOTIDE SEQUENCE</scope>
    <source>
        <strain evidence="3">SH1</strain>
    </source>
</reference>
<keyword evidence="1" id="KW-1133">Transmembrane helix</keyword>
<comment type="caution">
    <text evidence="3">The sequence shown here is derived from an EMBL/GenBank/DDBJ whole genome shotgun (WGS) entry which is preliminary data.</text>
</comment>